<evidence type="ECO:0000313" key="3">
    <source>
        <dbReference type="Proteomes" id="UP001303046"/>
    </source>
</evidence>
<dbReference type="Proteomes" id="UP001303046">
    <property type="component" value="Unassembled WGS sequence"/>
</dbReference>
<accession>A0ABR1DE15</accession>
<evidence type="ECO:0000256" key="1">
    <source>
        <dbReference type="SAM" id="MobiDB-lite"/>
    </source>
</evidence>
<feature type="region of interest" description="Disordered" evidence="1">
    <location>
        <begin position="174"/>
        <end position="224"/>
    </location>
</feature>
<evidence type="ECO:0000313" key="2">
    <source>
        <dbReference type="EMBL" id="KAK6748716.1"/>
    </source>
</evidence>
<organism evidence="2 3">
    <name type="scientific">Necator americanus</name>
    <name type="common">Human hookworm</name>
    <dbReference type="NCBI Taxonomy" id="51031"/>
    <lineage>
        <taxon>Eukaryota</taxon>
        <taxon>Metazoa</taxon>
        <taxon>Ecdysozoa</taxon>
        <taxon>Nematoda</taxon>
        <taxon>Chromadorea</taxon>
        <taxon>Rhabditida</taxon>
        <taxon>Rhabditina</taxon>
        <taxon>Rhabditomorpha</taxon>
        <taxon>Strongyloidea</taxon>
        <taxon>Ancylostomatidae</taxon>
        <taxon>Bunostominae</taxon>
        <taxon>Necator</taxon>
    </lineage>
</organism>
<comment type="caution">
    <text evidence="2">The sequence shown here is derived from an EMBL/GenBank/DDBJ whole genome shotgun (WGS) entry which is preliminary data.</text>
</comment>
<feature type="compositionally biased region" description="Acidic residues" evidence="1">
    <location>
        <begin position="1"/>
        <end position="31"/>
    </location>
</feature>
<keyword evidence="3" id="KW-1185">Reference proteome</keyword>
<feature type="compositionally biased region" description="Acidic residues" evidence="1">
    <location>
        <begin position="174"/>
        <end position="188"/>
    </location>
</feature>
<feature type="region of interest" description="Disordered" evidence="1">
    <location>
        <begin position="573"/>
        <end position="611"/>
    </location>
</feature>
<gene>
    <name evidence="2" type="primary">Necator_chrIV.g14667</name>
    <name evidence="2" type="ORF">RB195_001372</name>
</gene>
<name>A0ABR1DE15_NECAM</name>
<feature type="region of interest" description="Disordered" evidence="1">
    <location>
        <begin position="476"/>
        <end position="515"/>
    </location>
</feature>
<protein>
    <submittedName>
        <fullName evidence="2">Uncharacterized protein</fullName>
    </submittedName>
</protein>
<reference evidence="2 3" key="1">
    <citation type="submission" date="2023-08" db="EMBL/GenBank/DDBJ databases">
        <title>A Necator americanus chromosomal reference genome.</title>
        <authorList>
            <person name="Ilik V."/>
            <person name="Petrzelkova K.J."/>
            <person name="Pardy F."/>
            <person name="Fuh T."/>
            <person name="Niatou-Singa F.S."/>
            <person name="Gouil Q."/>
            <person name="Baker L."/>
            <person name="Ritchie M.E."/>
            <person name="Jex A.R."/>
            <person name="Gazzola D."/>
            <person name="Li H."/>
            <person name="Toshio Fujiwara R."/>
            <person name="Zhan B."/>
            <person name="Aroian R.V."/>
            <person name="Pafco B."/>
            <person name="Schwarz E.M."/>
        </authorList>
    </citation>
    <scope>NUCLEOTIDE SEQUENCE [LARGE SCALE GENOMIC DNA]</scope>
    <source>
        <strain evidence="2 3">Aroian</strain>
        <tissue evidence="2">Whole animal</tissue>
    </source>
</reference>
<sequence length="611" mass="70445">MTDEDDFVIDEEEKESEQQDETMDDYDETVENNDHQQEGEPAQESEDVFTSHGGDPRQLDLNRCLLLSCIPSPFLGDSYDVFNDCILNWISQDFKIARDAIEKVVRIPKLQSDAENPDLAARAIISFKSRVHKHRVFAQKNMAAESSIKLDVLDSIPREFVDVDEDLEIADDVGEDDECAEQQDDGEEANPKKRRVTSTLNQTDHADEHDEDETDEYHRAENGVVSSKSKYKRKEYVDEDLEAPFEISWDGAPEFQWKLCPTATDTRRLIIENIFWADLHNVFIYRVMLRAETVDISFPMRFNIEGSKQMYGKITMTFQWSMQIMNEAMRHLIYVRCPQGRRIKIFLPQTPSAMKLKEEFEGKLGRVIQPTRRMHQLVIKVLPENYELTLETARELFAPYIPTEVENVKDDLGQPSAIVTMSTVEDTIKAHSSFSFVTVKDESGKEHKSHVFLRGVEAHFGSLTTRWDRKKIMAMDGPRKGSKRAAHENSKDGIPSKKPRGALIRGGPRGSYRVGYPVRGGRGAYRGRGARFDQYERSYGVRTPYGSRYEVEMRERMFKRQEMLDEMALHEQRGRGGYGYGRSPYGGPRTYDHSYYGTSSYDPYSRHRSGY</sequence>
<feature type="region of interest" description="Disordered" evidence="1">
    <location>
        <begin position="1"/>
        <end position="53"/>
    </location>
</feature>
<feature type="compositionally biased region" description="Basic and acidic residues" evidence="1">
    <location>
        <begin position="476"/>
        <end position="495"/>
    </location>
</feature>
<dbReference type="EMBL" id="JAVFWL010000004">
    <property type="protein sequence ID" value="KAK6748716.1"/>
    <property type="molecule type" value="Genomic_DNA"/>
</dbReference>
<proteinExistence type="predicted"/>